<reference evidence="2" key="2">
    <citation type="journal article" name="Front. Microbiol.">
        <title>Degradative Capacity of Two Strains of Rhodonia placenta: From Phenotype to Genotype.</title>
        <authorList>
            <person name="Kolle M."/>
            <person name="Horta M.A.C."/>
            <person name="Nowrousian M."/>
            <person name="Ohm R.A."/>
            <person name="Benz J.P."/>
            <person name="Pilgard A."/>
        </authorList>
    </citation>
    <scope>NUCLEOTIDE SEQUENCE</scope>
    <source>
        <strain evidence="2">FPRL280</strain>
    </source>
</reference>
<evidence type="ECO:0000313" key="2">
    <source>
        <dbReference type="EMBL" id="KAF9816800.1"/>
    </source>
</evidence>
<feature type="region of interest" description="Disordered" evidence="1">
    <location>
        <begin position="1"/>
        <end position="23"/>
    </location>
</feature>
<reference evidence="2" key="1">
    <citation type="submission" date="2020-11" db="EMBL/GenBank/DDBJ databases">
        <authorList>
            <person name="Koelle M."/>
            <person name="Horta M.A.C."/>
            <person name="Nowrousian M."/>
            <person name="Ohm R.A."/>
            <person name="Benz P."/>
            <person name="Pilgard A."/>
        </authorList>
    </citation>
    <scope>NUCLEOTIDE SEQUENCE</scope>
    <source>
        <strain evidence="2">FPRL280</strain>
    </source>
</reference>
<feature type="compositionally biased region" description="Polar residues" evidence="1">
    <location>
        <begin position="708"/>
        <end position="719"/>
    </location>
</feature>
<dbReference type="Proteomes" id="UP000639403">
    <property type="component" value="Unassembled WGS sequence"/>
</dbReference>
<feature type="compositionally biased region" description="Low complexity" evidence="1">
    <location>
        <begin position="735"/>
        <end position="753"/>
    </location>
</feature>
<organism evidence="2 3">
    <name type="scientific">Rhodonia placenta</name>
    <dbReference type="NCBI Taxonomy" id="104341"/>
    <lineage>
        <taxon>Eukaryota</taxon>
        <taxon>Fungi</taxon>
        <taxon>Dikarya</taxon>
        <taxon>Basidiomycota</taxon>
        <taxon>Agaricomycotina</taxon>
        <taxon>Agaricomycetes</taxon>
        <taxon>Polyporales</taxon>
        <taxon>Adustoporiaceae</taxon>
        <taxon>Rhodonia</taxon>
    </lineage>
</organism>
<name>A0A8H7P4V5_9APHY</name>
<gene>
    <name evidence="2" type="ORF">IEO21_03880</name>
</gene>
<feature type="compositionally biased region" description="Basic and acidic residues" evidence="1">
    <location>
        <begin position="628"/>
        <end position="637"/>
    </location>
</feature>
<feature type="region of interest" description="Disordered" evidence="1">
    <location>
        <begin position="522"/>
        <end position="547"/>
    </location>
</feature>
<feature type="region of interest" description="Disordered" evidence="1">
    <location>
        <begin position="452"/>
        <end position="493"/>
    </location>
</feature>
<feature type="compositionally biased region" description="Polar residues" evidence="1">
    <location>
        <begin position="656"/>
        <end position="665"/>
    </location>
</feature>
<dbReference type="AlphaFoldDB" id="A0A8H7P4V5"/>
<feature type="compositionally biased region" description="Basic residues" evidence="1">
    <location>
        <begin position="721"/>
        <end position="734"/>
    </location>
</feature>
<evidence type="ECO:0000256" key="1">
    <source>
        <dbReference type="SAM" id="MobiDB-lite"/>
    </source>
</evidence>
<feature type="compositionally biased region" description="Basic and acidic residues" evidence="1">
    <location>
        <begin position="578"/>
        <end position="594"/>
    </location>
</feature>
<protein>
    <submittedName>
        <fullName evidence="2">Uncharacterized protein</fullName>
    </submittedName>
</protein>
<accession>A0A8H7P4V5</accession>
<proteinExistence type="predicted"/>
<feature type="compositionally biased region" description="Basic and acidic residues" evidence="1">
    <location>
        <begin position="686"/>
        <end position="700"/>
    </location>
</feature>
<feature type="region of interest" description="Disordered" evidence="1">
    <location>
        <begin position="578"/>
        <end position="761"/>
    </location>
</feature>
<dbReference type="EMBL" id="JADOXO010000052">
    <property type="protein sequence ID" value="KAF9816800.1"/>
    <property type="molecule type" value="Genomic_DNA"/>
</dbReference>
<sequence>MIGRVNSPALFSPNGPAGGSNTVSSFHQAVAHAPYDAVRQDILSRPLSPSLSLTHTSASDTMFSRLTDSTGGFGNRMDDFTGTWTSVSDTMTSSSSNWSSDIPDNEVDDVAEAEPEPPDVVQSYQFRGVYFDSVRTIVRPNPRFAANANIYPAMGMAESSVSLATAIDWAETAVPSGVTSMSGSSTPERPLTPPTAMDAVEAARRAHPGPGYASTLSFPSHNLSSPNNEIQGGGIALHFGQSRLYTAGLVAAYLITPDPRVLIRRAVQRAALLPSTQHPILNCVFAMAIDGPSADMDASEWAIVAPEWWRTSFRSISWAFPPTRRQRPQSRMPVFKPLIAGSGSYARPPHYHDLLHRTRRRELVQQVTEEELEPNSALPGVKCAEEAIRPYEIDVGIRSSGDTPRVDDRPLFAGLIEEEELALAQHRWNEQVQGLLGGVLKPATISIEIPSSPGPDAKLWDPLDSPSSVPDLDTANSELSVESDPLPTTPRGMHAQIPASILAGDVASPHPSKPLNAAAVSFIPSAPTPSPPNSRSPDSAIHSPSPIHEFAFPSLTADNPAASPAARKRLLLQKDPEGFYHPVEGSESRGDSHSTHSVTPRRASADLLPAFLADGANTARTRNRMPSRTREMVDRARSGRLSKKAGSKGSKDASDTFTPPSTSLAASKPKEKPKGEASRTAAEGDGWIRDVASDPCRTEDGWIAGNPVNPTQTTANLPRTNGHKRQQKQGHKRSTSSTSSLTGSASGSSGSFSPVTPLSNFGTLPQTAPSFAQIQAVPFAGPPPPGMAPYMQAQLEAQIAQIQAQQWQIYGRGIGATALAHYGPPWAYFPAAATAPPPSLYNGAKGVGMMGVRW</sequence>
<evidence type="ECO:0000313" key="3">
    <source>
        <dbReference type="Proteomes" id="UP000639403"/>
    </source>
</evidence>
<comment type="caution">
    <text evidence="2">The sequence shown here is derived from an EMBL/GenBank/DDBJ whole genome shotgun (WGS) entry which is preliminary data.</text>
</comment>
<feature type="compositionally biased region" description="Basic and acidic residues" evidence="1">
    <location>
        <begin position="668"/>
        <end position="677"/>
    </location>
</feature>